<dbReference type="SUPFAM" id="SSF53807">
    <property type="entry name" value="Helical backbone' metal receptor"/>
    <property type="match status" value="1"/>
</dbReference>
<dbReference type="GeneID" id="10668522"/>
<evidence type="ECO:0000313" key="4">
    <source>
        <dbReference type="Proteomes" id="UP000009231"/>
    </source>
</evidence>
<dbReference type="Gene3D" id="3.40.50.1980">
    <property type="entry name" value="Nitrogenase molybdenum iron protein domain"/>
    <property type="match status" value="3"/>
</dbReference>
<protein>
    <submittedName>
        <fullName evidence="3">Oxidoreductase/nitrogenase component 1</fullName>
    </submittedName>
</protein>
<dbReference type="PANTHER" id="PTHR42956">
    <property type="entry name" value="NITROGENASE IRON-MOLYBDENUM COFACTOR BIOSYNTHESIS PROTEIN NIFE"/>
    <property type="match status" value="1"/>
</dbReference>
<evidence type="ECO:0000313" key="3">
    <source>
        <dbReference type="EMBL" id="AEG18041.1"/>
    </source>
</evidence>
<sequence length="520" mass="58566">MSPNKGIDESQDKSIESQEESIDLTKTTCPNREQRANGTNVYYGKASELLKDAKEGNVTCHERKFQQSGGCVLNFYLANRVTTIRDSVVIFNSPVGCSAGALGYRELFRGVPVELGRPAKYNVNWLTTNLQQNDVVYGAGQKLKETILEAEQRYSPKAIFILTSCTTGIIGEDIEGTVNGVQPQVKAKIVPVHCEGVRSRLVQTGYDAFWHAVLKYLVREPQEKQEDLVNCASMLSYTWQDRLEIKRLLGKVGLRVNFIPEFATVEQFEQLSEAAVTAPICPTYTDYLSRGLKKKYGVPYFLYPSPTGISNTDGWLREIGKYTGKEDEIEELIADEHKVWVPKMEAIQEEFFKLRKNGEKVRILGSLGQGRLVNQLPYFDELGLQAPAAMSQDFDDLLIDQLDDIVEKVGDFDIMVNTFQAAEQANVTTNLDPDLTLTCPFQGGTWERDSNITRIHSLRGDADPWSAQSGYAGAVAFGNFLLQGLKNKSYQKTLSEKTPRSYKDWWYEQPDPLYYLEKGK</sequence>
<reference evidence="3 4" key="1">
    <citation type="journal article" date="2014" name="Int. J. Syst. Evol. Microbiol.">
        <title>Methanobacterium paludis sp. nov. and a novel strain of Methanobacterium lacus isolated from northern peatlands.</title>
        <authorList>
            <person name="Cadillo-Quiroz H."/>
            <person name="Brauer S.L."/>
            <person name="Goodson N."/>
            <person name="Yavitt J.B."/>
            <person name="Zinder S.H."/>
        </authorList>
    </citation>
    <scope>NUCLEOTIDE SEQUENCE [LARGE SCALE GENOMIC DNA]</scope>
    <source>
        <strain evidence="4">DSM 25820 / JCM 18151 / SWAN1</strain>
    </source>
</reference>
<dbReference type="AlphaFoldDB" id="F6D3P7"/>
<dbReference type="STRING" id="868131.MSWAN_1018"/>
<evidence type="ECO:0000256" key="1">
    <source>
        <dbReference type="SAM" id="MobiDB-lite"/>
    </source>
</evidence>
<name>F6D3P7_METPW</name>
<dbReference type="EMBL" id="CP002772">
    <property type="protein sequence ID" value="AEG18041.1"/>
    <property type="molecule type" value="Genomic_DNA"/>
</dbReference>
<dbReference type="RefSeq" id="WP_013825543.1">
    <property type="nucleotide sequence ID" value="NC_015574.1"/>
</dbReference>
<dbReference type="InterPro" id="IPR049939">
    <property type="entry name" value="NifE-like"/>
</dbReference>
<keyword evidence="4" id="KW-1185">Reference proteome</keyword>
<gene>
    <name evidence="3" type="ordered locus">MSWAN_1018</name>
</gene>
<dbReference type="eggNOG" id="arCOG00598">
    <property type="taxonomic scope" value="Archaea"/>
</dbReference>
<dbReference type="Pfam" id="PF00148">
    <property type="entry name" value="Oxidored_nitro"/>
    <property type="match status" value="1"/>
</dbReference>
<feature type="compositionally biased region" description="Basic and acidic residues" evidence="1">
    <location>
        <begin position="1"/>
        <end position="16"/>
    </location>
</feature>
<dbReference type="HOGENOM" id="CLU_025876_3_0_2"/>
<dbReference type="InterPro" id="IPR000510">
    <property type="entry name" value="Nase/OxRdtase_comp1"/>
</dbReference>
<feature type="region of interest" description="Disordered" evidence="1">
    <location>
        <begin position="1"/>
        <end position="24"/>
    </location>
</feature>
<dbReference type="GO" id="GO:0016491">
    <property type="term" value="F:oxidoreductase activity"/>
    <property type="evidence" value="ECO:0007669"/>
    <property type="project" value="InterPro"/>
</dbReference>
<dbReference type="KEGG" id="mew:MSWAN_1018"/>
<dbReference type="Proteomes" id="UP000009231">
    <property type="component" value="Chromosome"/>
</dbReference>
<proteinExistence type="predicted"/>
<dbReference type="PANTHER" id="PTHR42956:SF1">
    <property type="entry name" value="NITROGENASE IRON-MOLYBDENUM COFACTOR BIOSYNTHESIS PROTEIN NIFE"/>
    <property type="match status" value="1"/>
</dbReference>
<feature type="domain" description="Nitrogenase/oxidoreductase component 1" evidence="2">
    <location>
        <begin position="82"/>
        <end position="450"/>
    </location>
</feature>
<organism evidence="3 4">
    <name type="scientific">Methanobacterium paludis (strain DSM 25820 / JCM 18151 / SWAN1)</name>
    <dbReference type="NCBI Taxonomy" id="868131"/>
    <lineage>
        <taxon>Archaea</taxon>
        <taxon>Methanobacteriati</taxon>
        <taxon>Methanobacteriota</taxon>
        <taxon>Methanomada group</taxon>
        <taxon>Methanobacteria</taxon>
        <taxon>Methanobacteriales</taxon>
        <taxon>Methanobacteriaceae</taxon>
        <taxon>Methanobacterium</taxon>
    </lineage>
</organism>
<evidence type="ECO:0000259" key="2">
    <source>
        <dbReference type="Pfam" id="PF00148"/>
    </source>
</evidence>
<accession>F6D3P7</accession>